<dbReference type="Proteomes" id="UP000094455">
    <property type="component" value="Unassembled WGS sequence"/>
</dbReference>
<gene>
    <name evidence="1" type="ORF">PICMEDRAFT_90206</name>
</gene>
<proteinExistence type="predicted"/>
<keyword evidence="2" id="KW-1185">Reference proteome</keyword>
<dbReference type="RefSeq" id="XP_019020124.1">
    <property type="nucleotide sequence ID" value="XM_019165056.1"/>
</dbReference>
<dbReference type="GeneID" id="30181743"/>
<accession>A0A1E3NSD3</accession>
<protein>
    <submittedName>
        <fullName evidence="1">Uncharacterized protein</fullName>
    </submittedName>
</protein>
<dbReference type="AlphaFoldDB" id="A0A1E3NSD3"/>
<sequence length="68" mass="7552">MDGISSIVIFAISAFSGLLPPSHRLAVDLALQRVVWGWLRVAFGRRGTSEFGPCTVTAFPPFWMRDWG</sequence>
<evidence type="ECO:0000313" key="1">
    <source>
        <dbReference type="EMBL" id="ODQ49011.1"/>
    </source>
</evidence>
<name>A0A1E3NSD3_9ASCO</name>
<dbReference type="EMBL" id="KV454001">
    <property type="protein sequence ID" value="ODQ49011.1"/>
    <property type="molecule type" value="Genomic_DNA"/>
</dbReference>
<organism evidence="1 2">
    <name type="scientific">Pichia membranifaciens NRRL Y-2026</name>
    <dbReference type="NCBI Taxonomy" id="763406"/>
    <lineage>
        <taxon>Eukaryota</taxon>
        <taxon>Fungi</taxon>
        <taxon>Dikarya</taxon>
        <taxon>Ascomycota</taxon>
        <taxon>Saccharomycotina</taxon>
        <taxon>Pichiomycetes</taxon>
        <taxon>Pichiales</taxon>
        <taxon>Pichiaceae</taxon>
        <taxon>Pichia</taxon>
    </lineage>
</organism>
<reference evidence="1 2" key="1">
    <citation type="journal article" date="2016" name="Proc. Natl. Acad. Sci. U.S.A.">
        <title>Comparative genomics of biotechnologically important yeasts.</title>
        <authorList>
            <person name="Riley R."/>
            <person name="Haridas S."/>
            <person name="Wolfe K.H."/>
            <person name="Lopes M.R."/>
            <person name="Hittinger C.T."/>
            <person name="Goeker M."/>
            <person name="Salamov A.A."/>
            <person name="Wisecaver J.H."/>
            <person name="Long T.M."/>
            <person name="Calvey C.H."/>
            <person name="Aerts A.L."/>
            <person name="Barry K.W."/>
            <person name="Choi C."/>
            <person name="Clum A."/>
            <person name="Coughlan A.Y."/>
            <person name="Deshpande S."/>
            <person name="Douglass A.P."/>
            <person name="Hanson S.J."/>
            <person name="Klenk H.-P."/>
            <person name="LaButti K.M."/>
            <person name="Lapidus A."/>
            <person name="Lindquist E.A."/>
            <person name="Lipzen A.M."/>
            <person name="Meier-Kolthoff J.P."/>
            <person name="Ohm R.A."/>
            <person name="Otillar R.P."/>
            <person name="Pangilinan J.L."/>
            <person name="Peng Y."/>
            <person name="Rokas A."/>
            <person name="Rosa C.A."/>
            <person name="Scheuner C."/>
            <person name="Sibirny A.A."/>
            <person name="Slot J.C."/>
            <person name="Stielow J.B."/>
            <person name="Sun H."/>
            <person name="Kurtzman C.P."/>
            <person name="Blackwell M."/>
            <person name="Grigoriev I.V."/>
            <person name="Jeffries T.W."/>
        </authorList>
    </citation>
    <scope>NUCLEOTIDE SEQUENCE [LARGE SCALE GENOMIC DNA]</scope>
    <source>
        <strain evidence="1 2">NRRL Y-2026</strain>
    </source>
</reference>
<evidence type="ECO:0000313" key="2">
    <source>
        <dbReference type="Proteomes" id="UP000094455"/>
    </source>
</evidence>